<gene>
    <name evidence="3" type="primary">LOC105034973</name>
</gene>
<dbReference type="InterPro" id="IPR005607">
    <property type="entry name" value="BSD_dom"/>
</dbReference>
<dbReference type="Gene3D" id="1.10.3970.10">
    <property type="entry name" value="BSD domain"/>
    <property type="match status" value="1"/>
</dbReference>
<sequence>MFFRKGRLWLRDQGEKQGNIRDEEEGYLQDYGVTEQLCDFVKVFSVDTFKTFPLEDDRAVDFVDGSTPSTATNVRKDLTEWQEKHATLVLSKVKEIAQLRYILCPRHLKEEQFWRIYFLLVKSYVAPCEMHAIQKARIKMMGLDHEKSVNRTVVEVEMTDVKNESSSKHLGSNIGIDEGVTI</sequence>
<dbReference type="Proteomes" id="UP000504607">
    <property type="component" value="Unplaced"/>
</dbReference>
<dbReference type="PANTHER" id="PTHR31923:SF3">
    <property type="entry name" value="BSD DOMAIN-CONTAINING PROTEIN"/>
    <property type="match status" value="1"/>
</dbReference>
<evidence type="ECO:0000313" key="2">
    <source>
        <dbReference type="Proteomes" id="UP000504607"/>
    </source>
</evidence>
<dbReference type="RefSeq" id="XP_010908642.1">
    <property type="nucleotide sequence ID" value="XM_010910340.2"/>
</dbReference>
<name>A0A6I9QFP0_ELAGV</name>
<proteinExistence type="predicted"/>
<dbReference type="InterPro" id="IPR035925">
    <property type="entry name" value="BSD_dom_sf"/>
</dbReference>
<accession>A0A6I9QFP0</accession>
<evidence type="ECO:0000259" key="1">
    <source>
        <dbReference type="PROSITE" id="PS50858"/>
    </source>
</evidence>
<organism evidence="2 3">
    <name type="scientific">Elaeis guineensis var. tenera</name>
    <name type="common">Oil palm</name>
    <dbReference type="NCBI Taxonomy" id="51953"/>
    <lineage>
        <taxon>Eukaryota</taxon>
        <taxon>Viridiplantae</taxon>
        <taxon>Streptophyta</taxon>
        <taxon>Embryophyta</taxon>
        <taxon>Tracheophyta</taxon>
        <taxon>Spermatophyta</taxon>
        <taxon>Magnoliopsida</taxon>
        <taxon>Liliopsida</taxon>
        <taxon>Arecaceae</taxon>
        <taxon>Arecoideae</taxon>
        <taxon>Cocoseae</taxon>
        <taxon>Elaeidinae</taxon>
        <taxon>Elaeis</taxon>
    </lineage>
</organism>
<dbReference type="KEGG" id="egu:105034973"/>
<protein>
    <submittedName>
        <fullName evidence="3">Uncharacterized protein LOC105034973 isoform X1</fullName>
    </submittedName>
</protein>
<dbReference type="AlphaFoldDB" id="A0A6I9QFP0"/>
<dbReference type="SUPFAM" id="SSF140383">
    <property type="entry name" value="BSD domain-like"/>
    <property type="match status" value="1"/>
</dbReference>
<reference evidence="3" key="1">
    <citation type="submission" date="2025-08" db="UniProtKB">
        <authorList>
            <consortium name="RefSeq"/>
        </authorList>
    </citation>
    <scope>IDENTIFICATION</scope>
</reference>
<dbReference type="InParanoid" id="A0A6I9QFP0"/>
<dbReference type="OrthoDB" id="47923at2759"/>
<dbReference type="GeneID" id="105034973"/>
<dbReference type="PROSITE" id="PS50858">
    <property type="entry name" value="BSD"/>
    <property type="match status" value="1"/>
</dbReference>
<dbReference type="PANTHER" id="PTHR31923">
    <property type="entry name" value="BSD DOMAIN-CONTAINING PROTEIN"/>
    <property type="match status" value="1"/>
</dbReference>
<feature type="domain" description="BSD" evidence="1">
    <location>
        <begin position="73"/>
        <end position="125"/>
    </location>
</feature>
<dbReference type="SMART" id="SM00751">
    <property type="entry name" value="BSD"/>
    <property type="match status" value="1"/>
</dbReference>
<dbReference type="Pfam" id="PF03909">
    <property type="entry name" value="BSD"/>
    <property type="match status" value="1"/>
</dbReference>
<evidence type="ECO:0000313" key="3">
    <source>
        <dbReference type="RefSeq" id="XP_010908642.1"/>
    </source>
</evidence>
<keyword evidence="2" id="KW-1185">Reference proteome</keyword>